<name>A0ABW4Q394_9MICC</name>
<keyword evidence="1" id="KW-0812">Transmembrane</keyword>
<keyword evidence="1" id="KW-1133">Transmembrane helix</keyword>
<evidence type="ECO:0000256" key="1">
    <source>
        <dbReference type="SAM" id="Phobius"/>
    </source>
</evidence>
<dbReference type="Proteomes" id="UP001597307">
    <property type="component" value="Unassembled WGS sequence"/>
</dbReference>
<keyword evidence="2" id="KW-0732">Signal</keyword>
<feature type="transmembrane region" description="Helical" evidence="1">
    <location>
        <begin position="144"/>
        <end position="163"/>
    </location>
</feature>
<feature type="transmembrane region" description="Helical" evidence="1">
    <location>
        <begin position="67"/>
        <end position="88"/>
    </location>
</feature>
<proteinExistence type="predicted"/>
<dbReference type="EMBL" id="JBHUGA010000009">
    <property type="protein sequence ID" value="MFD1845810.1"/>
    <property type="molecule type" value="Genomic_DNA"/>
</dbReference>
<feature type="chain" id="PRO_5047344589" description="Integral membrane protein" evidence="2">
    <location>
        <begin position="35"/>
        <end position="206"/>
    </location>
</feature>
<keyword evidence="1" id="KW-0472">Membrane</keyword>
<sequence length="206" mass="21355">MFGRTSVTPAARLTRGLLVAVTSTFLAGASHALAGGGVPTVAAVIAMTLGTLVCVILAGRRLTLARIIVGVAISQVVFHSLFALFTGASTAPTGSMVGHGHELVLPIPSAAMTGSDYPGILMLASHLAAGLLTIALVRHGEALWWALVGVLAASLTAMIRWVGSCPFSEKLRSLPVRPATLGMHDLLHANSRRRLRGPPVNRLSFA</sequence>
<dbReference type="RefSeq" id="WP_343878025.1">
    <property type="nucleotide sequence ID" value="NZ_BAAAIJ010000009.1"/>
</dbReference>
<evidence type="ECO:0008006" key="5">
    <source>
        <dbReference type="Google" id="ProtNLM"/>
    </source>
</evidence>
<reference evidence="4" key="1">
    <citation type="journal article" date="2019" name="Int. J. Syst. Evol. Microbiol.">
        <title>The Global Catalogue of Microorganisms (GCM) 10K type strain sequencing project: providing services to taxonomists for standard genome sequencing and annotation.</title>
        <authorList>
            <consortium name="The Broad Institute Genomics Platform"/>
            <consortium name="The Broad Institute Genome Sequencing Center for Infectious Disease"/>
            <person name="Wu L."/>
            <person name="Ma J."/>
        </authorList>
    </citation>
    <scope>NUCLEOTIDE SEQUENCE [LARGE SCALE GENOMIC DNA]</scope>
    <source>
        <strain evidence="4">JCM 11496</strain>
    </source>
</reference>
<gene>
    <name evidence="3" type="ORF">ACFSFX_04280</name>
</gene>
<evidence type="ECO:0000313" key="3">
    <source>
        <dbReference type="EMBL" id="MFD1845810.1"/>
    </source>
</evidence>
<feature type="transmembrane region" description="Helical" evidence="1">
    <location>
        <begin position="117"/>
        <end position="137"/>
    </location>
</feature>
<keyword evidence="4" id="KW-1185">Reference proteome</keyword>
<evidence type="ECO:0000313" key="4">
    <source>
        <dbReference type="Proteomes" id="UP001597307"/>
    </source>
</evidence>
<accession>A0ABW4Q394</accession>
<feature type="transmembrane region" description="Helical" evidence="1">
    <location>
        <begin position="42"/>
        <end position="60"/>
    </location>
</feature>
<organism evidence="3 4">
    <name type="scientific">Arthrobacter flavus</name>
    <dbReference type="NCBI Taxonomy" id="95172"/>
    <lineage>
        <taxon>Bacteria</taxon>
        <taxon>Bacillati</taxon>
        <taxon>Actinomycetota</taxon>
        <taxon>Actinomycetes</taxon>
        <taxon>Micrococcales</taxon>
        <taxon>Micrococcaceae</taxon>
        <taxon>Arthrobacter</taxon>
    </lineage>
</organism>
<feature type="signal peptide" evidence="2">
    <location>
        <begin position="1"/>
        <end position="34"/>
    </location>
</feature>
<protein>
    <recommendedName>
        <fullName evidence="5">Integral membrane protein</fullName>
    </recommendedName>
</protein>
<comment type="caution">
    <text evidence="3">The sequence shown here is derived from an EMBL/GenBank/DDBJ whole genome shotgun (WGS) entry which is preliminary data.</text>
</comment>
<evidence type="ECO:0000256" key="2">
    <source>
        <dbReference type="SAM" id="SignalP"/>
    </source>
</evidence>